<evidence type="ECO:0000256" key="8">
    <source>
        <dbReference type="SAM" id="Phobius"/>
    </source>
</evidence>
<feature type="transmembrane region" description="Helical" evidence="8">
    <location>
        <begin position="87"/>
        <end position="105"/>
    </location>
</feature>
<dbReference type="EMBL" id="JBAKAZ010000033">
    <property type="protein sequence ID" value="MEL0629868.1"/>
    <property type="molecule type" value="Genomic_DNA"/>
</dbReference>
<accession>A0ABU9GRB5</accession>
<dbReference type="InterPro" id="IPR050297">
    <property type="entry name" value="LipidA_mod_glycosyltrf_83"/>
</dbReference>
<evidence type="ECO:0000256" key="4">
    <source>
        <dbReference type="ARBA" id="ARBA00022679"/>
    </source>
</evidence>
<sequence length="464" mass="52853">MRKSSIGITIFITVIMLIRLVSLQLYPLMDTTEARYGEMARLMVETNNWVTPLFNYDVPFWGKPPMQTWVSALSGKILGISEFSLRFPHFISGILTILLVGYFAYRKRMSPSLSMFILLTCAGFYIASGAIMTDSLLTLSMTLSMFGFYFGWQNHSKRYAYLGFVGIGLGLLIKGPLIIVLIGLSIVPWIIINYKVLEGAKQFWLRIPIFSGLLLSLIIAGPWYAIAEQATPGFLHYFLVGEHWSRFTVSGWSGDLYGSAHDEPRGMIWLFWLYIAFPWSLVLLYRLIKSSKKSVFFTDSESKSWHTFLLCWLISPMLLFTFSGNILPMYVLPGLPAIALLLASIKQPLSRVEISIGCFAPVVVLCLLIFGKPIFEAKSDAVLISATDKKFPVYYINNDSFSGRFYTQGQAKIWPKENQKVMFPYYIVTANNQIKNNMKILNNCRFKANNRKRSLYFCSSDHNE</sequence>
<protein>
    <submittedName>
        <fullName evidence="10">Glycosyltransferase family 39 protein</fullName>
    </submittedName>
</protein>
<feature type="domain" description="ArnT-like N-terminal" evidence="9">
    <location>
        <begin position="8"/>
        <end position="238"/>
    </location>
</feature>
<evidence type="ECO:0000256" key="3">
    <source>
        <dbReference type="ARBA" id="ARBA00022676"/>
    </source>
</evidence>
<keyword evidence="4" id="KW-0808">Transferase</keyword>
<name>A0ABU9GRB5_9GAMM</name>
<organism evidence="10 11">
    <name type="scientific">Psychromonas aquatilis</name>
    <dbReference type="NCBI Taxonomy" id="2005072"/>
    <lineage>
        <taxon>Bacteria</taxon>
        <taxon>Pseudomonadati</taxon>
        <taxon>Pseudomonadota</taxon>
        <taxon>Gammaproteobacteria</taxon>
        <taxon>Alteromonadales</taxon>
        <taxon>Psychromonadaceae</taxon>
        <taxon>Psychromonas</taxon>
    </lineage>
</organism>
<dbReference type="PANTHER" id="PTHR33908">
    <property type="entry name" value="MANNOSYLTRANSFERASE YKCB-RELATED"/>
    <property type="match status" value="1"/>
</dbReference>
<evidence type="ECO:0000256" key="7">
    <source>
        <dbReference type="ARBA" id="ARBA00023136"/>
    </source>
</evidence>
<keyword evidence="2" id="KW-1003">Cell membrane</keyword>
<dbReference type="RefSeq" id="WP_341598001.1">
    <property type="nucleotide sequence ID" value="NZ_JBAKAZ010000033.1"/>
</dbReference>
<dbReference type="PANTHER" id="PTHR33908:SF3">
    <property type="entry name" value="UNDECAPRENYL PHOSPHATE-ALPHA-4-AMINO-4-DEOXY-L-ARABINOSE ARABINOSYL TRANSFERASE"/>
    <property type="match status" value="1"/>
</dbReference>
<evidence type="ECO:0000256" key="5">
    <source>
        <dbReference type="ARBA" id="ARBA00022692"/>
    </source>
</evidence>
<comment type="caution">
    <text evidence="10">The sequence shown here is derived from an EMBL/GenBank/DDBJ whole genome shotgun (WGS) entry which is preliminary data.</text>
</comment>
<feature type="transmembrane region" description="Helical" evidence="8">
    <location>
        <begin position="267"/>
        <end position="288"/>
    </location>
</feature>
<dbReference type="Pfam" id="PF02366">
    <property type="entry name" value="PMT"/>
    <property type="match status" value="1"/>
</dbReference>
<feature type="transmembrane region" description="Helical" evidence="8">
    <location>
        <begin position="159"/>
        <end position="191"/>
    </location>
</feature>
<keyword evidence="7 8" id="KW-0472">Membrane</keyword>
<keyword evidence="11" id="KW-1185">Reference proteome</keyword>
<evidence type="ECO:0000313" key="10">
    <source>
        <dbReference type="EMBL" id="MEL0629868.1"/>
    </source>
</evidence>
<dbReference type="Proteomes" id="UP001369082">
    <property type="component" value="Unassembled WGS sequence"/>
</dbReference>
<feature type="transmembrane region" description="Helical" evidence="8">
    <location>
        <begin position="203"/>
        <end position="226"/>
    </location>
</feature>
<evidence type="ECO:0000259" key="9">
    <source>
        <dbReference type="Pfam" id="PF02366"/>
    </source>
</evidence>
<evidence type="ECO:0000256" key="1">
    <source>
        <dbReference type="ARBA" id="ARBA00004651"/>
    </source>
</evidence>
<keyword evidence="6 8" id="KW-1133">Transmembrane helix</keyword>
<gene>
    <name evidence="10" type="ORF">V6256_09625</name>
</gene>
<proteinExistence type="predicted"/>
<keyword evidence="3" id="KW-0328">Glycosyltransferase</keyword>
<keyword evidence="5 8" id="KW-0812">Transmembrane</keyword>
<evidence type="ECO:0000313" key="11">
    <source>
        <dbReference type="Proteomes" id="UP001369082"/>
    </source>
</evidence>
<reference evidence="10 11" key="1">
    <citation type="submission" date="2024-02" db="EMBL/GenBank/DDBJ databases">
        <title>Bacteria isolated from the canopy kelp, Nereocystis luetkeana.</title>
        <authorList>
            <person name="Pfister C.A."/>
            <person name="Younker I.T."/>
            <person name="Light S.H."/>
        </authorList>
    </citation>
    <scope>NUCLEOTIDE SEQUENCE [LARGE SCALE GENOMIC DNA]</scope>
    <source>
        <strain evidence="10 11">TI.1.05</strain>
    </source>
</reference>
<comment type="subcellular location">
    <subcellularLocation>
        <location evidence="1">Cell membrane</location>
        <topology evidence="1">Multi-pass membrane protein</topology>
    </subcellularLocation>
</comment>
<feature type="transmembrane region" description="Helical" evidence="8">
    <location>
        <begin position="352"/>
        <end position="370"/>
    </location>
</feature>
<feature type="transmembrane region" description="Helical" evidence="8">
    <location>
        <begin position="7"/>
        <end position="26"/>
    </location>
</feature>
<evidence type="ECO:0000256" key="6">
    <source>
        <dbReference type="ARBA" id="ARBA00022989"/>
    </source>
</evidence>
<feature type="transmembrane region" description="Helical" evidence="8">
    <location>
        <begin position="309"/>
        <end position="332"/>
    </location>
</feature>
<evidence type="ECO:0000256" key="2">
    <source>
        <dbReference type="ARBA" id="ARBA00022475"/>
    </source>
</evidence>
<feature type="transmembrane region" description="Helical" evidence="8">
    <location>
        <begin position="117"/>
        <end position="139"/>
    </location>
</feature>
<dbReference type="InterPro" id="IPR003342">
    <property type="entry name" value="ArnT-like_N"/>
</dbReference>